<evidence type="ECO:0000313" key="2">
    <source>
        <dbReference type="Proteomes" id="UP000008332"/>
    </source>
</evidence>
<protein>
    <submittedName>
        <fullName evidence="1">Uncharacterized protein</fullName>
    </submittedName>
</protein>
<gene>
    <name evidence="1" type="ordered locus">Rfer_4424</name>
</gene>
<dbReference type="RefSeq" id="WP_011458629.1">
    <property type="nucleotide sequence ID" value="NC_007901.1"/>
</dbReference>
<dbReference type="EMBL" id="CP000268">
    <property type="protein sequence ID" value="ABD72110.1"/>
    <property type="molecule type" value="Genomic_DNA"/>
</dbReference>
<proteinExistence type="predicted"/>
<dbReference type="AlphaFoldDB" id="Q21Q35"/>
<dbReference type="KEGG" id="rfr:Rfer_4424"/>
<name>Q21Q35_ALBFT</name>
<dbReference type="eggNOG" id="ENOG502ZIGW">
    <property type="taxonomic scope" value="Bacteria"/>
</dbReference>
<keyword evidence="1" id="KW-0614">Plasmid</keyword>
<reference evidence="2" key="1">
    <citation type="submission" date="2006-02" db="EMBL/GenBank/DDBJ databases">
        <title>Complete sequence of plasmid 1 of Rhodoferax ferrireducens DSM 15236.</title>
        <authorList>
            <person name="Copeland A."/>
            <person name="Lucas S."/>
            <person name="Lapidus A."/>
            <person name="Barry K."/>
            <person name="Detter J.C."/>
            <person name="Glavina del Rio T."/>
            <person name="Hammon N."/>
            <person name="Israni S."/>
            <person name="Pitluck S."/>
            <person name="Brettin T."/>
            <person name="Bruce D."/>
            <person name="Han C."/>
            <person name="Tapia R."/>
            <person name="Gilna P."/>
            <person name="Kiss H."/>
            <person name="Schmutz J."/>
            <person name="Larimer F."/>
            <person name="Land M."/>
            <person name="Kyrpides N."/>
            <person name="Ivanova N."/>
            <person name="Richardson P."/>
        </authorList>
    </citation>
    <scope>NUCLEOTIDE SEQUENCE [LARGE SCALE GENOMIC DNA]</scope>
    <source>
        <strain evidence="2">ATCC BAA-621 / DSM 15236 / T118</strain>
        <plasmid evidence="2">Plasmid pDSM15236</plasmid>
    </source>
</reference>
<evidence type="ECO:0000313" key="1">
    <source>
        <dbReference type="EMBL" id="ABD72110.1"/>
    </source>
</evidence>
<dbReference type="HOGENOM" id="CLU_2510190_0_0_4"/>
<keyword evidence="2" id="KW-1185">Reference proteome</keyword>
<dbReference type="Proteomes" id="UP000008332">
    <property type="component" value="Plasmid unnamed1"/>
</dbReference>
<organism evidence="1 2">
    <name type="scientific">Albidiferax ferrireducens (strain ATCC BAA-621 / DSM 15236 / T118)</name>
    <name type="common">Rhodoferax ferrireducens</name>
    <dbReference type="NCBI Taxonomy" id="338969"/>
    <lineage>
        <taxon>Bacteria</taxon>
        <taxon>Pseudomonadati</taxon>
        <taxon>Pseudomonadota</taxon>
        <taxon>Betaproteobacteria</taxon>
        <taxon>Burkholderiales</taxon>
        <taxon>Comamonadaceae</taxon>
        <taxon>Rhodoferax</taxon>
    </lineage>
</organism>
<geneLocation type="plasmid" evidence="2">
    <name>pDSM15236</name>
</geneLocation>
<dbReference type="OrthoDB" id="7041916at2"/>
<accession>Q21Q35</accession>
<sequence length="95" mass="10288">MLKIVDVPTQLPDGWRASSDSRGVVIDAFDSEGRMQGSVTVSEQVRGFVLGVCDVRTPPGGSKYAGRGWKQQLYADAVAALQAVWARQAARQRPI</sequence>